<reference evidence="2 3" key="1">
    <citation type="submission" date="2023-03" db="EMBL/GenBank/DDBJ databases">
        <title>Bacillus Genome Sequencing.</title>
        <authorList>
            <person name="Dunlap C."/>
        </authorList>
    </citation>
    <scope>NUCLEOTIDE SEQUENCE [LARGE SCALE GENOMIC DNA]</scope>
    <source>
        <strain evidence="2 3">NRS-38</strain>
    </source>
</reference>
<keyword evidence="1" id="KW-0812">Transmembrane</keyword>
<evidence type="ECO:0000313" key="2">
    <source>
        <dbReference type="EMBL" id="MED5050872.1"/>
    </source>
</evidence>
<proteinExistence type="predicted"/>
<feature type="transmembrane region" description="Helical" evidence="1">
    <location>
        <begin position="109"/>
        <end position="130"/>
    </location>
</feature>
<feature type="transmembrane region" description="Helical" evidence="1">
    <location>
        <begin position="49"/>
        <end position="73"/>
    </location>
</feature>
<dbReference type="AlphaFoldDB" id="A0ABD5IRF4"/>
<accession>A0ABD5IRF4</accession>
<keyword evidence="1" id="KW-0472">Membrane</keyword>
<dbReference type="EMBL" id="JARTLI010000004">
    <property type="protein sequence ID" value="MED5050872.1"/>
    <property type="molecule type" value="Genomic_DNA"/>
</dbReference>
<dbReference type="RefSeq" id="WP_328217127.1">
    <property type="nucleotide sequence ID" value="NZ_JARTLI010000004.1"/>
</dbReference>
<comment type="caution">
    <text evidence="2">The sequence shown here is derived from an EMBL/GenBank/DDBJ whole genome shotgun (WGS) entry which is preliminary data.</text>
</comment>
<evidence type="ECO:0008006" key="4">
    <source>
        <dbReference type="Google" id="ProtNLM"/>
    </source>
</evidence>
<gene>
    <name evidence="2" type="ORF">P9850_03170</name>
</gene>
<evidence type="ECO:0000313" key="3">
    <source>
        <dbReference type="Proteomes" id="UP001339962"/>
    </source>
</evidence>
<keyword evidence="1" id="KW-1133">Transmembrane helix</keyword>
<dbReference type="Proteomes" id="UP001339962">
    <property type="component" value="Unassembled WGS sequence"/>
</dbReference>
<feature type="transmembrane region" description="Helical" evidence="1">
    <location>
        <begin position="136"/>
        <end position="153"/>
    </location>
</feature>
<feature type="transmembrane region" description="Helical" evidence="1">
    <location>
        <begin position="79"/>
        <end position="97"/>
    </location>
</feature>
<protein>
    <recommendedName>
        <fullName evidence="4">DUF1700 domain-containing protein</fullName>
    </recommendedName>
</protein>
<name>A0ABD5IRF4_9BACL</name>
<organism evidence="2 3">
    <name type="scientific">Anoxybacteroides rupiense</name>
    <dbReference type="NCBI Taxonomy" id="311460"/>
    <lineage>
        <taxon>Bacteria</taxon>
        <taxon>Bacillati</taxon>
        <taxon>Bacillota</taxon>
        <taxon>Bacilli</taxon>
        <taxon>Bacillales</taxon>
        <taxon>Anoxybacillaceae</taxon>
        <taxon>Anoxybacteroides</taxon>
    </lineage>
</organism>
<sequence length="177" mass="20712">MDEKRREIIVREIEYWKRSRLLPEQYCDYLLALYTEGDRSSAQTAVRRAGAWLHIFFILLICLLLPISVLAIYFTELSFVLQMLLLSFFILLCFIGIWKWRKEARLVHLPLIIGAFLVFLASVHLSDYYFPKNKPISALVIFFNCALWIVFGLRMRLLYFAISGVFGIALLIGSFFV</sequence>
<evidence type="ECO:0000256" key="1">
    <source>
        <dbReference type="SAM" id="Phobius"/>
    </source>
</evidence>
<feature type="transmembrane region" description="Helical" evidence="1">
    <location>
        <begin position="158"/>
        <end position="176"/>
    </location>
</feature>